<evidence type="ECO:0000313" key="4">
    <source>
        <dbReference type="EMBL" id="ADG93724.1"/>
    </source>
</evidence>
<dbReference type="RefSeq" id="WP_013135869.1">
    <property type="nucleotide sequence ID" value="NC_014166.1"/>
</dbReference>
<gene>
    <name evidence="4" type="ordered locus">Arnit_2070</name>
</gene>
<organism evidence="4 5">
    <name type="scientific">Arcobacter nitrofigilis (strain ATCC 33309 / DSM 7299 / CCUG 15893 / LMG 7604 / NCTC 12251 / CI)</name>
    <name type="common">Campylobacter nitrofigilis</name>
    <dbReference type="NCBI Taxonomy" id="572480"/>
    <lineage>
        <taxon>Bacteria</taxon>
        <taxon>Pseudomonadati</taxon>
        <taxon>Campylobacterota</taxon>
        <taxon>Epsilonproteobacteria</taxon>
        <taxon>Campylobacterales</taxon>
        <taxon>Arcobacteraceae</taxon>
        <taxon>Arcobacter</taxon>
    </lineage>
</organism>
<dbReference type="PROSITE" id="PS51371">
    <property type="entry name" value="CBS"/>
    <property type="match status" value="2"/>
</dbReference>
<dbReference type="OrthoDB" id="9811720at2"/>
<dbReference type="SMART" id="SM00116">
    <property type="entry name" value="CBS"/>
    <property type="match status" value="2"/>
</dbReference>
<dbReference type="Pfam" id="PF00571">
    <property type="entry name" value="CBS"/>
    <property type="match status" value="2"/>
</dbReference>
<dbReference type="eggNOG" id="COG3448">
    <property type="taxonomic scope" value="Bacteria"/>
</dbReference>
<dbReference type="InterPro" id="IPR000644">
    <property type="entry name" value="CBS_dom"/>
</dbReference>
<dbReference type="PANTHER" id="PTHR43080">
    <property type="entry name" value="CBS DOMAIN-CONTAINING PROTEIN CBSX3, MITOCHONDRIAL"/>
    <property type="match status" value="1"/>
</dbReference>
<dbReference type="InterPro" id="IPR046342">
    <property type="entry name" value="CBS_dom_sf"/>
</dbReference>
<dbReference type="SUPFAM" id="SSF54631">
    <property type="entry name" value="CBS-domain pair"/>
    <property type="match status" value="1"/>
</dbReference>
<protein>
    <submittedName>
        <fullName evidence="4">CBS domain containing membrane protein</fullName>
    </submittedName>
</protein>
<dbReference type="STRING" id="572480.Arnit_2070"/>
<dbReference type="Gene3D" id="3.10.580.10">
    <property type="entry name" value="CBS-domain"/>
    <property type="match status" value="1"/>
</dbReference>
<evidence type="ECO:0000256" key="1">
    <source>
        <dbReference type="ARBA" id="ARBA00023122"/>
    </source>
</evidence>
<dbReference type="HOGENOM" id="CLU_108399_0_0_7"/>
<proteinExistence type="predicted"/>
<dbReference type="AlphaFoldDB" id="D5V0B2"/>
<dbReference type="KEGG" id="ant:Arnit_2070"/>
<sequence>MFTIYENGIIGVQTTADNLHKVKPIDKSTKEKFSPNDEIIEHFSHKKKNPKNNDEVINSYKKIANMDTSELIYQVKDIMTKDVFTVGTKTTIEEAYHFLKEYDFVQIPVVSIDRKIIGLISKKIILNLLMADIDNVKEILNRKLEDVFLPEVITTDPISDIRRVAKVMIDYNLDAVPVVDDDILFGIISKTDILKAVSHLPKLQLWS</sequence>
<evidence type="ECO:0000259" key="3">
    <source>
        <dbReference type="PROSITE" id="PS51371"/>
    </source>
</evidence>
<dbReference type="Proteomes" id="UP000000939">
    <property type="component" value="Chromosome"/>
</dbReference>
<accession>D5V0B2</accession>
<name>D5V0B2_ARCNC</name>
<evidence type="ECO:0000256" key="2">
    <source>
        <dbReference type="PROSITE-ProRule" id="PRU00703"/>
    </source>
</evidence>
<reference evidence="4 5" key="1">
    <citation type="journal article" date="2010" name="Stand. Genomic Sci.">
        <title>Complete genome sequence of Arcobacter nitrofigilis type strain (CI).</title>
        <authorList>
            <person name="Pati A."/>
            <person name="Gronow S."/>
            <person name="Lapidus A."/>
            <person name="Copeland A."/>
            <person name="Glavina Del Rio T."/>
            <person name="Nolan M."/>
            <person name="Lucas S."/>
            <person name="Tice H."/>
            <person name="Cheng J.F."/>
            <person name="Han C."/>
            <person name="Chertkov O."/>
            <person name="Bruce D."/>
            <person name="Tapia R."/>
            <person name="Goodwin L."/>
            <person name="Pitluck S."/>
            <person name="Liolios K."/>
            <person name="Ivanova N."/>
            <person name="Mavromatis K."/>
            <person name="Chen A."/>
            <person name="Palaniappan K."/>
            <person name="Land M."/>
            <person name="Hauser L."/>
            <person name="Chang Y.J."/>
            <person name="Jeffries C.D."/>
            <person name="Detter J.C."/>
            <person name="Rohde M."/>
            <person name="Goker M."/>
            <person name="Bristow J."/>
            <person name="Eisen J.A."/>
            <person name="Markowitz V."/>
            <person name="Hugenholtz P."/>
            <person name="Klenk H.P."/>
            <person name="Kyrpides N.C."/>
        </authorList>
    </citation>
    <scope>NUCLEOTIDE SEQUENCE [LARGE SCALE GENOMIC DNA]</scope>
    <source>
        <strain evidence="5">ATCC 33309 / DSM 7299 / CCUG 15893 / LMG 7604 / NCTC 12251 / CI</strain>
    </source>
</reference>
<dbReference type="InterPro" id="IPR051257">
    <property type="entry name" value="Diverse_CBS-Domain"/>
</dbReference>
<dbReference type="EMBL" id="CP001999">
    <property type="protein sequence ID" value="ADG93724.1"/>
    <property type="molecule type" value="Genomic_DNA"/>
</dbReference>
<feature type="domain" description="CBS" evidence="3">
    <location>
        <begin position="148"/>
        <end position="205"/>
    </location>
</feature>
<keyword evidence="5" id="KW-1185">Reference proteome</keyword>
<evidence type="ECO:0000313" key="5">
    <source>
        <dbReference type="Proteomes" id="UP000000939"/>
    </source>
</evidence>
<keyword evidence="1 2" id="KW-0129">CBS domain</keyword>
<feature type="domain" description="CBS" evidence="3">
    <location>
        <begin position="79"/>
        <end position="138"/>
    </location>
</feature>
<dbReference type="PANTHER" id="PTHR43080:SF2">
    <property type="entry name" value="CBS DOMAIN-CONTAINING PROTEIN"/>
    <property type="match status" value="1"/>
</dbReference>